<evidence type="ECO:0000313" key="4">
    <source>
        <dbReference type="Proteomes" id="UP000185487"/>
    </source>
</evidence>
<dbReference type="KEGG" id="mphy:MCBMB27_01486"/>
<dbReference type="AlphaFoldDB" id="A0AAE8HN16"/>
<protein>
    <submittedName>
        <fullName evidence="3">Uncharacterized protein</fullName>
    </submittedName>
</protein>
<dbReference type="EMBL" id="FOPK01000001">
    <property type="protein sequence ID" value="SFG25503.1"/>
    <property type="molecule type" value="Genomic_DNA"/>
</dbReference>
<name>A0AAE8HN16_9HYPH</name>
<reference evidence="2 4" key="1">
    <citation type="submission" date="2016-04" db="EMBL/GenBank/DDBJ databases">
        <title>Complete genome sequencing and analysis of CBMB27, Methylobacterium phyllosphaerae isolated from leaf tissues of rice (Oryza sativa L.).</title>
        <authorList>
            <person name="Lee Y."/>
            <person name="Hwangbo K."/>
            <person name="Chung H."/>
            <person name="Yoo J."/>
            <person name="Kim K.Y."/>
            <person name="Sa T.M."/>
            <person name="Um Y."/>
            <person name="Madhaiyan M."/>
        </authorList>
    </citation>
    <scope>NUCLEOTIDE SEQUENCE [LARGE SCALE GENOMIC DNA]</scope>
    <source>
        <strain evidence="2 4">CBMB27</strain>
    </source>
</reference>
<evidence type="ECO:0000313" key="2">
    <source>
        <dbReference type="EMBL" id="APT30777.1"/>
    </source>
</evidence>
<evidence type="ECO:0000313" key="5">
    <source>
        <dbReference type="Proteomes" id="UP000199140"/>
    </source>
</evidence>
<feature type="compositionally biased region" description="Low complexity" evidence="1">
    <location>
        <begin position="17"/>
        <end position="26"/>
    </location>
</feature>
<accession>A0AAE8HN16</accession>
<feature type="region of interest" description="Disordered" evidence="1">
    <location>
        <begin position="1"/>
        <end position="49"/>
    </location>
</feature>
<sequence length="49" mass="4962">MAGVVSTGLLPDRAAGRRSGPSAGGPDRPRPEGQAACDSTRFRPAALAR</sequence>
<organism evidence="3 5">
    <name type="scientific">Methylobacterium phyllosphaerae</name>
    <dbReference type="NCBI Taxonomy" id="418223"/>
    <lineage>
        <taxon>Bacteria</taxon>
        <taxon>Pseudomonadati</taxon>
        <taxon>Pseudomonadota</taxon>
        <taxon>Alphaproteobacteria</taxon>
        <taxon>Hyphomicrobiales</taxon>
        <taxon>Methylobacteriaceae</taxon>
        <taxon>Methylobacterium</taxon>
    </lineage>
</organism>
<keyword evidence="4" id="KW-1185">Reference proteome</keyword>
<evidence type="ECO:0000313" key="3">
    <source>
        <dbReference type="EMBL" id="SFG25503.1"/>
    </source>
</evidence>
<dbReference type="Proteomes" id="UP000185487">
    <property type="component" value="Chromosome"/>
</dbReference>
<reference evidence="3 5" key="2">
    <citation type="submission" date="2016-10" db="EMBL/GenBank/DDBJ databases">
        <authorList>
            <person name="Varghese N."/>
            <person name="Submissions S."/>
        </authorList>
    </citation>
    <scope>NUCLEOTIDE SEQUENCE [LARGE SCALE GENOMIC DNA]</scope>
    <source>
        <strain evidence="3 5">CBMB27</strain>
    </source>
</reference>
<gene>
    <name evidence="2" type="ORF">MCBMB27_01486</name>
    <name evidence="3" type="ORF">SAMN05192567_101272</name>
</gene>
<evidence type="ECO:0000256" key="1">
    <source>
        <dbReference type="SAM" id="MobiDB-lite"/>
    </source>
</evidence>
<proteinExistence type="predicted"/>
<dbReference type="Proteomes" id="UP000199140">
    <property type="component" value="Unassembled WGS sequence"/>
</dbReference>
<dbReference type="EMBL" id="CP015367">
    <property type="protein sequence ID" value="APT30777.1"/>
    <property type="molecule type" value="Genomic_DNA"/>
</dbReference>